<evidence type="ECO:0000313" key="2">
    <source>
        <dbReference type="EMBL" id="QBR04264.1"/>
    </source>
</evidence>
<protein>
    <submittedName>
        <fullName evidence="2">Uncharacterized protein</fullName>
    </submittedName>
</protein>
<keyword evidence="3" id="KW-1185">Reference proteome</keyword>
<keyword evidence="1" id="KW-1133">Transmembrane helix</keyword>
<dbReference type="EMBL" id="CP038152">
    <property type="protein sequence ID" value="QBR04264.1"/>
    <property type="molecule type" value="Genomic_DNA"/>
</dbReference>
<reference evidence="2 3" key="1">
    <citation type="submission" date="2019-03" db="EMBL/GenBank/DDBJ databases">
        <title>Paraburkholderia sp. 7MH5, isolated from subtropical forest soil.</title>
        <authorList>
            <person name="Gao Z.-H."/>
            <person name="Qiu L.-H."/>
        </authorList>
    </citation>
    <scope>NUCLEOTIDE SEQUENCE [LARGE SCALE GENOMIC DNA]</scope>
    <source>
        <strain evidence="2 3">7MH5</strain>
        <plasmid evidence="2 3">unnamed1</plasmid>
    </source>
</reference>
<feature type="transmembrane region" description="Helical" evidence="1">
    <location>
        <begin position="12"/>
        <end position="32"/>
    </location>
</feature>
<accession>A0A4P7DBE3</accession>
<dbReference type="AlphaFoldDB" id="A0A4P7DBE3"/>
<feature type="transmembrane region" description="Helical" evidence="1">
    <location>
        <begin position="38"/>
        <end position="59"/>
    </location>
</feature>
<proteinExistence type="predicted"/>
<dbReference type="RefSeq" id="WP_134760486.1">
    <property type="nucleotide sequence ID" value="NZ_CP038152.1"/>
</dbReference>
<keyword evidence="1" id="KW-0472">Membrane</keyword>
<gene>
    <name evidence="2" type="ORF">E1956_44905</name>
</gene>
<name>A0A4P7DBE3_9BURK</name>
<organism evidence="2 3">
    <name type="scientific">Paraburkholderia pallida</name>
    <dbReference type="NCBI Taxonomy" id="2547399"/>
    <lineage>
        <taxon>Bacteria</taxon>
        <taxon>Pseudomonadati</taxon>
        <taxon>Pseudomonadota</taxon>
        <taxon>Betaproteobacteria</taxon>
        <taxon>Burkholderiales</taxon>
        <taxon>Burkholderiaceae</taxon>
        <taxon>Paraburkholderia</taxon>
    </lineage>
</organism>
<keyword evidence="1" id="KW-0812">Transmembrane</keyword>
<sequence length="70" mass="7882">MGRVVGSIRKGVCALLLFLASTSFLGFAYWVIQRHSSLRDLIAVALVGLGWAAIGYLAYRRGWPRDNREW</sequence>
<dbReference type="GeneID" id="39649951"/>
<geneLocation type="plasmid" evidence="2 3">
    <name>unnamed1</name>
</geneLocation>
<dbReference type="OrthoDB" id="9103516at2"/>
<dbReference type="Proteomes" id="UP000295727">
    <property type="component" value="Plasmid unnamed1"/>
</dbReference>
<keyword evidence="2" id="KW-0614">Plasmid</keyword>
<dbReference type="KEGG" id="ppai:E1956_44905"/>
<evidence type="ECO:0000313" key="3">
    <source>
        <dbReference type="Proteomes" id="UP000295727"/>
    </source>
</evidence>
<evidence type="ECO:0000256" key="1">
    <source>
        <dbReference type="SAM" id="Phobius"/>
    </source>
</evidence>